<feature type="transmembrane region" description="Helical" evidence="1">
    <location>
        <begin position="138"/>
        <end position="156"/>
    </location>
</feature>
<feature type="transmembrane region" description="Helical" evidence="1">
    <location>
        <begin position="196"/>
        <end position="219"/>
    </location>
</feature>
<feature type="transmembrane region" description="Helical" evidence="1">
    <location>
        <begin position="60"/>
        <end position="85"/>
    </location>
</feature>
<evidence type="ECO:0008006" key="4">
    <source>
        <dbReference type="Google" id="ProtNLM"/>
    </source>
</evidence>
<comment type="caution">
    <text evidence="2">The sequence shown here is derived from an EMBL/GenBank/DDBJ whole genome shotgun (WGS) entry which is preliminary data.</text>
</comment>
<sequence length="223" mass="23886">MSFDYFSRVAASTEVAILSGYTRRLLSPPLPGDGLLVVGFVEGLLGWSLSWLFVSEPSLAPFGLLESIVALWVTLTAAIVVVAVVYTAPTVRRNRIWLVWAGLNASAVGINGATIAGWFPGPVADAPFATDLLGLGYWRPWFLAVGVGYLATALYNWSNPQLRKSERVVYALAGVVCLAILSPWPSFEALVGPKLFVVGGLLHLVPMGFDVVADIGLILRRTG</sequence>
<protein>
    <recommendedName>
        <fullName evidence="4">Histidine kinase N-terminal 7TM region domain-containing protein</fullName>
    </recommendedName>
</protein>
<dbReference type="EMBL" id="JBHSZQ010000020">
    <property type="protein sequence ID" value="MFC7126503.1"/>
    <property type="molecule type" value="Genomic_DNA"/>
</dbReference>
<keyword evidence="1" id="KW-0472">Membrane</keyword>
<evidence type="ECO:0000256" key="1">
    <source>
        <dbReference type="SAM" id="Phobius"/>
    </source>
</evidence>
<evidence type="ECO:0000313" key="3">
    <source>
        <dbReference type="Proteomes" id="UP001596414"/>
    </source>
</evidence>
<feature type="transmembrane region" description="Helical" evidence="1">
    <location>
        <begin position="97"/>
        <end position="118"/>
    </location>
</feature>
<name>A0ABD5X5L5_9EURY</name>
<keyword evidence="1" id="KW-0812">Transmembrane</keyword>
<keyword evidence="1" id="KW-1133">Transmembrane helix</keyword>
<organism evidence="2 3">
    <name type="scientific">Halovenus rubra</name>
    <dbReference type="NCBI Taxonomy" id="869890"/>
    <lineage>
        <taxon>Archaea</taxon>
        <taxon>Methanobacteriati</taxon>
        <taxon>Methanobacteriota</taxon>
        <taxon>Stenosarchaea group</taxon>
        <taxon>Halobacteria</taxon>
        <taxon>Halobacteriales</taxon>
        <taxon>Haloarculaceae</taxon>
        <taxon>Halovenus</taxon>
    </lineage>
</organism>
<reference evidence="2 3" key="1">
    <citation type="journal article" date="2014" name="Int. J. Syst. Evol. Microbiol.">
        <title>Complete genome sequence of Corynebacterium casei LMG S-19264T (=DSM 44701T), isolated from a smear-ripened cheese.</title>
        <authorList>
            <consortium name="US DOE Joint Genome Institute (JGI-PGF)"/>
            <person name="Walter F."/>
            <person name="Albersmeier A."/>
            <person name="Kalinowski J."/>
            <person name="Ruckert C."/>
        </authorList>
    </citation>
    <scope>NUCLEOTIDE SEQUENCE [LARGE SCALE GENOMIC DNA]</scope>
    <source>
        <strain evidence="2 3">CGMCC 4.7215</strain>
    </source>
</reference>
<feature type="transmembrane region" description="Helical" evidence="1">
    <location>
        <begin position="168"/>
        <end position="184"/>
    </location>
</feature>
<gene>
    <name evidence="2" type="ORF">ACFQJ7_10715</name>
</gene>
<dbReference type="AlphaFoldDB" id="A0ABD5X5L5"/>
<dbReference type="Proteomes" id="UP001596414">
    <property type="component" value="Unassembled WGS sequence"/>
</dbReference>
<dbReference type="RefSeq" id="WP_267636058.1">
    <property type="nucleotide sequence ID" value="NZ_JAODIY010000001.1"/>
</dbReference>
<proteinExistence type="predicted"/>
<accession>A0ABD5X5L5</accession>
<feature type="transmembrane region" description="Helical" evidence="1">
    <location>
        <begin position="34"/>
        <end position="54"/>
    </location>
</feature>
<evidence type="ECO:0000313" key="2">
    <source>
        <dbReference type="EMBL" id="MFC7126503.1"/>
    </source>
</evidence>